<sequence length="70" mass="8392">MLAQDHVHSAGLDSIQPQRSEIVGWDLFSIALWEKSDLLYSRPRINFNRSHRVGRHYSNREWAWRYIEPV</sequence>
<protein>
    <submittedName>
        <fullName evidence="1">Uncharacterized protein</fullName>
    </submittedName>
</protein>
<reference evidence="1 2" key="1">
    <citation type="journal article" date="2019" name="Nat. Plants">
        <title>Genome sequencing of Musa balbisiana reveals subgenome evolution and function divergence in polyploid bananas.</title>
        <authorList>
            <person name="Yao X."/>
        </authorList>
    </citation>
    <scope>NUCLEOTIDE SEQUENCE [LARGE SCALE GENOMIC DNA]</scope>
    <source>
        <strain evidence="2">cv. DH-PKW</strain>
        <tissue evidence="1">Leaves</tissue>
    </source>
</reference>
<organism evidence="1 2">
    <name type="scientific">Musa balbisiana</name>
    <name type="common">Banana</name>
    <dbReference type="NCBI Taxonomy" id="52838"/>
    <lineage>
        <taxon>Eukaryota</taxon>
        <taxon>Viridiplantae</taxon>
        <taxon>Streptophyta</taxon>
        <taxon>Embryophyta</taxon>
        <taxon>Tracheophyta</taxon>
        <taxon>Spermatophyta</taxon>
        <taxon>Magnoliopsida</taxon>
        <taxon>Liliopsida</taxon>
        <taxon>Zingiberales</taxon>
        <taxon>Musaceae</taxon>
        <taxon>Musa</taxon>
    </lineage>
</organism>
<dbReference type="AlphaFoldDB" id="A0A4S8I2K7"/>
<evidence type="ECO:0000313" key="1">
    <source>
        <dbReference type="EMBL" id="THU42081.1"/>
    </source>
</evidence>
<dbReference type="EMBL" id="PYDT01002587">
    <property type="protein sequence ID" value="THU42081.1"/>
    <property type="molecule type" value="Genomic_DNA"/>
</dbReference>
<proteinExistence type="predicted"/>
<gene>
    <name evidence="1" type="ORF">C4D60_Mb00t10360</name>
</gene>
<name>A0A4S8I2K7_MUSBA</name>
<dbReference type="Proteomes" id="UP000317650">
    <property type="component" value="Unassembled WGS sequence"/>
</dbReference>
<comment type="caution">
    <text evidence="1">The sequence shown here is derived from an EMBL/GenBank/DDBJ whole genome shotgun (WGS) entry which is preliminary data.</text>
</comment>
<evidence type="ECO:0000313" key="2">
    <source>
        <dbReference type="Proteomes" id="UP000317650"/>
    </source>
</evidence>
<keyword evidence="2" id="KW-1185">Reference proteome</keyword>
<accession>A0A4S8I2K7</accession>